<dbReference type="AlphaFoldDB" id="A0AAF1BJZ6"/>
<dbReference type="GeneID" id="87810766"/>
<name>A0AAF1BJZ6_9TREE</name>
<dbReference type="EMBL" id="CP086718">
    <property type="protein sequence ID" value="WOO84071.1"/>
    <property type="molecule type" value="Genomic_DNA"/>
</dbReference>
<keyword evidence="4" id="KW-1185">Reference proteome</keyword>
<feature type="transmembrane region" description="Helical" evidence="2">
    <location>
        <begin position="313"/>
        <end position="335"/>
    </location>
</feature>
<feature type="transmembrane region" description="Helical" evidence="2">
    <location>
        <begin position="129"/>
        <end position="147"/>
    </location>
</feature>
<proteinExistence type="predicted"/>
<evidence type="ECO:0000313" key="3">
    <source>
        <dbReference type="EMBL" id="WOO84071.1"/>
    </source>
</evidence>
<feature type="transmembrane region" description="Helical" evidence="2">
    <location>
        <begin position="347"/>
        <end position="367"/>
    </location>
</feature>
<sequence>MSSSSTRTRTTTTATGMATETTSASDLAESITDSVTDSLASFTSSSSTSAWSASSTAIANATSSAVANSTVPLVVSTTLPLPSTESLILPSSTLTTATAPHATPTHTPQVYRANPFLAQAVGFKKPENAVYAVIYALMLCGLLARIWRGVLPNKGTYILLVILAAMRVATFAVRHHVAITPISLSTYFKALLIGSGVLIVMGFLFIVEAVMQLIWDWYCVIRDVELPGRTQTIINQSRHWILVAFSLIGIAGVIMQIASIDKVLHNDFSLYDKAKACRQASGALFLILLVTMFVLVFVVWAQRPHDRRIKKTPTGLLLAAFSGLLILEAIYRVWAASDDHGWVNKQAAVDVLIVMPEWFILLACIFLRLDDLGNITHIFDKSEGDFDDSESFRNLHYRKTAASSFAGYEASSSQLEINRYLAAVESGEKL</sequence>
<reference evidence="3" key="1">
    <citation type="submission" date="2023-10" db="EMBL/GenBank/DDBJ databases">
        <authorList>
            <person name="Noh H."/>
        </authorList>
    </citation>
    <scope>NUCLEOTIDE SEQUENCE</scope>
    <source>
        <strain evidence="3">DUCC4014</strain>
    </source>
</reference>
<evidence type="ECO:0000256" key="2">
    <source>
        <dbReference type="SAM" id="Phobius"/>
    </source>
</evidence>
<feature type="transmembrane region" description="Helical" evidence="2">
    <location>
        <begin position="191"/>
        <end position="218"/>
    </location>
</feature>
<organism evidence="3 4">
    <name type="scientific">Vanrija pseudolonga</name>
    <dbReference type="NCBI Taxonomy" id="143232"/>
    <lineage>
        <taxon>Eukaryota</taxon>
        <taxon>Fungi</taxon>
        <taxon>Dikarya</taxon>
        <taxon>Basidiomycota</taxon>
        <taxon>Agaricomycotina</taxon>
        <taxon>Tremellomycetes</taxon>
        <taxon>Trichosporonales</taxon>
        <taxon>Trichosporonaceae</taxon>
        <taxon>Vanrija</taxon>
    </lineage>
</organism>
<dbReference type="Proteomes" id="UP000827549">
    <property type="component" value="Chromosome 5"/>
</dbReference>
<keyword evidence="2" id="KW-1133">Transmembrane helix</keyword>
<protein>
    <submittedName>
        <fullName evidence="3">Uncharacterized protein</fullName>
    </submittedName>
</protein>
<feature type="transmembrane region" description="Helical" evidence="2">
    <location>
        <begin position="280"/>
        <end position="301"/>
    </location>
</feature>
<feature type="compositionally biased region" description="Low complexity" evidence="1">
    <location>
        <begin position="1"/>
        <end position="25"/>
    </location>
</feature>
<evidence type="ECO:0000256" key="1">
    <source>
        <dbReference type="SAM" id="MobiDB-lite"/>
    </source>
</evidence>
<dbReference type="RefSeq" id="XP_062630097.1">
    <property type="nucleotide sequence ID" value="XM_062774113.1"/>
</dbReference>
<gene>
    <name evidence="3" type="ORF">LOC62_05G007594</name>
</gene>
<keyword evidence="2" id="KW-0812">Transmembrane</keyword>
<feature type="transmembrane region" description="Helical" evidence="2">
    <location>
        <begin position="159"/>
        <end position="179"/>
    </location>
</feature>
<evidence type="ECO:0000313" key="4">
    <source>
        <dbReference type="Proteomes" id="UP000827549"/>
    </source>
</evidence>
<feature type="transmembrane region" description="Helical" evidence="2">
    <location>
        <begin position="239"/>
        <end position="260"/>
    </location>
</feature>
<feature type="region of interest" description="Disordered" evidence="1">
    <location>
        <begin position="1"/>
        <end position="26"/>
    </location>
</feature>
<keyword evidence="2" id="KW-0472">Membrane</keyword>
<accession>A0AAF1BJZ6</accession>